<dbReference type="EnsemblPlants" id="Pp3c4_19810V3.2">
    <property type="protein sequence ID" value="PAC:32921603.CDS.1"/>
    <property type="gene ID" value="Pp3c4_19810"/>
</dbReference>
<dbReference type="Gramene" id="Pp3c4_19810V3.1">
    <property type="protein sequence ID" value="PAC:32921602.CDS.1"/>
    <property type="gene ID" value="Pp3c4_19810"/>
</dbReference>
<dbReference type="Gramene" id="Pp3c4_19810V3.2">
    <property type="protein sequence ID" value="PAC:32921603.CDS.1"/>
    <property type="gene ID" value="Pp3c4_19810"/>
</dbReference>
<reference evidence="1 3" key="2">
    <citation type="journal article" date="2018" name="Plant J.">
        <title>The Physcomitrella patens chromosome-scale assembly reveals moss genome structure and evolution.</title>
        <authorList>
            <person name="Lang D."/>
            <person name="Ullrich K.K."/>
            <person name="Murat F."/>
            <person name="Fuchs J."/>
            <person name="Jenkins J."/>
            <person name="Haas F.B."/>
            <person name="Piednoel M."/>
            <person name="Gundlach H."/>
            <person name="Van Bel M."/>
            <person name="Meyberg R."/>
            <person name="Vives C."/>
            <person name="Morata J."/>
            <person name="Symeonidi A."/>
            <person name="Hiss M."/>
            <person name="Muchero W."/>
            <person name="Kamisugi Y."/>
            <person name="Saleh O."/>
            <person name="Blanc G."/>
            <person name="Decker E.L."/>
            <person name="van Gessel N."/>
            <person name="Grimwood J."/>
            <person name="Hayes R.D."/>
            <person name="Graham S.W."/>
            <person name="Gunter L.E."/>
            <person name="McDaniel S.F."/>
            <person name="Hoernstein S.N.W."/>
            <person name="Larsson A."/>
            <person name="Li F.W."/>
            <person name="Perroud P.F."/>
            <person name="Phillips J."/>
            <person name="Ranjan P."/>
            <person name="Rokshar D.S."/>
            <person name="Rothfels C.J."/>
            <person name="Schneider L."/>
            <person name="Shu S."/>
            <person name="Stevenson D.W."/>
            <person name="Thummler F."/>
            <person name="Tillich M."/>
            <person name="Villarreal Aguilar J.C."/>
            <person name="Widiez T."/>
            <person name="Wong G.K."/>
            <person name="Wymore A."/>
            <person name="Zhang Y."/>
            <person name="Zimmer A.D."/>
            <person name="Quatrano R.S."/>
            <person name="Mayer K.F.X."/>
            <person name="Goodstein D."/>
            <person name="Casacuberta J.M."/>
            <person name="Vandepoele K."/>
            <person name="Reski R."/>
            <person name="Cuming A.C."/>
            <person name="Tuskan G.A."/>
            <person name="Maumus F."/>
            <person name="Salse J."/>
            <person name="Schmutz J."/>
            <person name="Rensing S.A."/>
        </authorList>
    </citation>
    <scope>NUCLEOTIDE SEQUENCE [LARGE SCALE GENOMIC DNA]</scope>
    <source>
        <strain evidence="2 3">cv. Gransden 2004</strain>
    </source>
</reference>
<dbReference type="EnsemblPlants" id="Pp3c4_19810V3.1">
    <property type="protein sequence ID" value="PAC:32921602.CDS.1"/>
    <property type="gene ID" value="Pp3c4_19810"/>
</dbReference>
<dbReference type="PaxDb" id="3218-PP1S201_127V6.1"/>
<evidence type="ECO:0000313" key="2">
    <source>
        <dbReference type="EnsemblPlants" id="PAC:32921602.CDS.1"/>
    </source>
</evidence>
<reference evidence="1 3" key="1">
    <citation type="journal article" date="2008" name="Science">
        <title>The Physcomitrella genome reveals evolutionary insights into the conquest of land by plants.</title>
        <authorList>
            <person name="Rensing S."/>
            <person name="Lang D."/>
            <person name="Zimmer A."/>
            <person name="Terry A."/>
            <person name="Salamov A."/>
            <person name="Shapiro H."/>
            <person name="Nishiyama T."/>
            <person name="Perroud P.-F."/>
            <person name="Lindquist E."/>
            <person name="Kamisugi Y."/>
            <person name="Tanahashi T."/>
            <person name="Sakakibara K."/>
            <person name="Fujita T."/>
            <person name="Oishi K."/>
            <person name="Shin-I T."/>
            <person name="Kuroki Y."/>
            <person name="Toyoda A."/>
            <person name="Suzuki Y."/>
            <person name="Hashimoto A."/>
            <person name="Yamaguchi K."/>
            <person name="Sugano A."/>
            <person name="Kohara Y."/>
            <person name="Fujiyama A."/>
            <person name="Anterola A."/>
            <person name="Aoki S."/>
            <person name="Ashton N."/>
            <person name="Barbazuk W.B."/>
            <person name="Barker E."/>
            <person name="Bennetzen J."/>
            <person name="Bezanilla M."/>
            <person name="Blankenship R."/>
            <person name="Cho S.H."/>
            <person name="Dutcher S."/>
            <person name="Estelle M."/>
            <person name="Fawcett J.A."/>
            <person name="Gundlach H."/>
            <person name="Hanada K."/>
            <person name="Heyl A."/>
            <person name="Hicks K.A."/>
            <person name="Hugh J."/>
            <person name="Lohr M."/>
            <person name="Mayer K."/>
            <person name="Melkozernov A."/>
            <person name="Murata T."/>
            <person name="Nelson D."/>
            <person name="Pils B."/>
            <person name="Prigge M."/>
            <person name="Reiss B."/>
            <person name="Renner T."/>
            <person name="Rombauts S."/>
            <person name="Rushton P."/>
            <person name="Sanderfoot A."/>
            <person name="Schween G."/>
            <person name="Shiu S.-H."/>
            <person name="Stueber K."/>
            <person name="Theodoulou F.L."/>
            <person name="Tu H."/>
            <person name="Van de Peer Y."/>
            <person name="Verrier P.J."/>
            <person name="Waters E."/>
            <person name="Wood A."/>
            <person name="Yang L."/>
            <person name="Cove D."/>
            <person name="Cuming A."/>
            <person name="Hasebe M."/>
            <person name="Lucas S."/>
            <person name="Mishler D.B."/>
            <person name="Reski R."/>
            <person name="Grigoriev I."/>
            <person name="Quatrano R.S."/>
            <person name="Boore J.L."/>
        </authorList>
    </citation>
    <scope>NUCLEOTIDE SEQUENCE [LARGE SCALE GENOMIC DNA]</scope>
    <source>
        <strain evidence="2 3">cv. Gransden 2004</strain>
    </source>
</reference>
<dbReference type="EMBL" id="ABEU02000004">
    <property type="protein sequence ID" value="PNR55565.1"/>
    <property type="molecule type" value="Genomic_DNA"/>
</dbReference>
<accession>A0A2K1KP56</accession>
<evidence type="ECO:0000313" key="1">
    <source>
        <dbReference type="EMBL" id="PNR55565.1"/>
    </source>
</evidence>
<dbReference type="Proteomes" id="UP000006727">
    <property type="component" value="Chromosome 4"/>
</dbReference>
<evidence type="ECO:0000313" key="3">
    <source>
        <dbReference type="Proteomes" id="UP000006727"/>
    </source>
</evidence>
<name>A0A2K1KP56_PHYPA</name>
<dbReference type="InParanoid" id="A0A2K1KP56"/>
<protein>
    <submittedName>
        <fullName evidence="1 2">Uncharacterized protein</fullName>
    </submittedName>
</protein>
<gene>
    <name evidence="1" type="ORF">PHYPA_006462</name>
</gene>
<organism evidence="1">
    <name type="scientific">Physcomitrium patens</name>
    <name type="common">Spreading-leaved earth moss</name>
    <name type="synonym">Physcomitrella patens</name>
    <dbReference type="NCBI Taxonomy" id="3218"/>
    <lineage>
        <taxon>Eukaryota</taxon>
        <taxon>Viridiplantae</taxon>
        <taxon>Streptophyta</taxon>
        <taxon>Embryophyta</taxon>
        <taxon>Bryophyta</taxon>
        <taxon>Bryophytina</taxon>
        <taxon>Bryopsida</taxon>
        <taxon>Funariidae</taxon>
        <taxon>Funariales</taxon>
        <taxon>Funariaceae</taxon>
        <taxon>Physcomitrium</taxon>
    </lineage>
</organism>
<keyword evidence="3" id="KW-1185">Reference proteome</keyword>
<proteinExistence type="predicted"/>
<reference evidence="2" key="3">
    <citation type="submission" date="2020-12" db="UniProtKB">
        <authorList>
            <consortium name="EnsemblPlants"/>
        </authorList>
    </citation>
    <scope>IDENTIFICATION</scope>
</reference>
<sequence>MAIEAVECWPCASVSPATQCLPWYLSVPHNLKELTLISAVMLTLPSRHEMNSQADWGGYRLPVLTRTHTHTHSALHQFAYQEFTVSKSEENPILECSPIEHKASPRLKSYYCQKKLLSSWNPPRCSACG</sequence>
<dbReference type="AlphaFoldDB" id="A0A2K1KP56"/>